<dbReference type="AlphaFoldDB" id="A0A0H4VPE7"/>
<evidence type="ECO:0000313" key="4">
    <source>
        <dbReference type="Proteomes" id="UP000036458"/>
    </source>
</evidence>
<proteinExistence type="predicted"/>
<dbReference type="STRING" id="1379910.TH63_09450"/>
<dbReference type="SUPFAM" id="SSF52172">
    <property type="entry name" value="CheY-like"/>
    <property type="match status" value="1"/>
</dbReference>
<dbReference type="InterPro" id="IPR001789">
    <property type="entry name" value="Sig_transdc_resp-reg_receiver"/>
</dbReference>
<dbReference type="PROSITE" id="PS50110">
    <property type="entry name" value="RESPONSE_REGULATORY"/>
    <property type="match status" value="1"/>
</dbReference>
<protein>
    <recommendedName>
        <fullName evidence="2">Response regulatory domain-containing protein</fullName>
    </recommendedName>
</protein>
<dbReference type="PATRIC" id="fig|1379910.4.peg.2049"/>
<dbReference type="PANTHER" id="PTHR44520:SF2">
    <property type="entry name" value="RESPONSE REGULATOR RCP1"/>
    <property type="match status" value="1"/>
</dbReference>
<evidence type="ECO:0000259" key="2">
    <source>
        <dbReference type="PROSITE" id="PS50110"/>
    </source>
</evidence>
<dbReference type="PANTHER" id="PTHR44520">
    <property type="entry name" value="RESPONSE REGULATOR RCP1-RELATED"/>
    <property type="match status" value="1"/>
</dbReference>
<dbReference type="InterPro" id="IPR052893">
    <property type="entry name" value="TCS_response_regulator"/>
</dbReference>
<feature type="domain" description="Response regulatory" evidence="2">
    <location>
        <begin position="6"/>
        <end position="133"/>
    </location>
</feature>
<dbReference type="InterPro" id="IPR011006">
    <property type="entry name" value="CheY-like_superfamily"/>
</dbReference>
<keyword evidence="4" id="KW-1185">Reference proteome</keyword>
<evidence type="ECO:0000313" key="3">
    <source>
        <dbReference type="EMBL" id="AKQ45817.1"/>
    </source>
</evidence>
<dbReference type="EMBL" id="CP010777">
    <property type="protein sequence ID" value="AKQ45817.1"/>
    <property type="molecule type" value="Genomic_DNA"/>
</dbReference>
<feature type="modified residue" description="4-aspartylphosphate" evidence="1">
    <location>
        <position position="66"/>
    </location>
</feature>
<sequence>MKKFDLVMVVEDDPTATFVAHRILERSALAERLCTARNGKQALTFVQDHFCSPDPAPGLPSVILVDISMPVMDGFEFLREVNLLGLARRPLIAMLSSSRKEEDVRKSFQLKADAYFTKPFRIEYLEQLLVEAP</sequence>
<dbReference type="OrthoDB" id="673128at2"/>
<dbReference type="RefSeq" id="WP_048920731.1">
    <property type="nucleotide sequence ID" value="NZ_CP010777.1"/>
</dbReference>
<reference evidence="3 4" key="1">
    <citation type="submission" date="2015-01" db="EMBL/GenBank/DDBJ databases">
        <title>Rufibacter sp./DG31D/ whole genome sequencing.</title>
        <authorList>
            <person name="Kim M.K."/>
            <person name="Srinivasan S."/>
            <person name="Lee J.-J."/>
        </authorList>
    </citation>
    <scope>NUCLEOTIDE SEQUENCE [LARGE SCALE GENOMIC DNA]</scope>
    <source>
        <strain evidence="3 4">DG31D</strain>
    </source>
</reference>
<dbReference type="Proteomes" id="UP000036458">
    <property type="component" value="Chromosome"/>
</dbReference>
<dbReference type="Gene3D" id="3.40.50.2300">
    <property type="match status" value="1"/>
</dbReference>
<name>A0A0H4VPE7_9BACT</name>
<dbReference type="KEGG" id="ruf:TH63_09450"/>
<organism evidence="3 4">
    <name type="scientific">Rufibacter radiotolerans</name>
    <dbReference type="NCBI Taxonomy" id="1379910"/>
    <lineage>
        <taxon>Bacteria</taxon>
        <taxon>Pseudomonadati</taxon>
        <taxon>Bacteroidota</taxon>
        <taxon>Cytophagia</taxon>
        <taxon>Cytophagales</taxon>
        <taxon>Hymenobacteraceae</taxon>
        <taxon>Rufibacter</taxon>
    </lineage>
</organism>
<keyword evidence="1" id="KW-0597">Phosphoprotein</keyword>
<evidence type="ECO:0000256" key="1">
    <source>
        <dbReference type="PROSITE-ProRule" id="PRU00169"/>
    </source>
</evidence>
<dbReference type="Pfam" id="PF00072">
    <property type="entry name" value="Response_reg"/>
    <property type="match status" value="1"/>
</dbReference>
<dbReference type="SMART" id="SM00448">
    <property type="entry name" value="REC"/>
    <property type="match status" value="1"/>
</dbReference>
<accession>A0A0H4VPE7</accession>
<gene>
    <name evidence="3" type="ORF">TH63_09450</name>
</gene>
<dbReference type="GO" id="GO:0000160">
    <property type="term" value="P:phosphorelay signal transduction system"/>
    <property type="evidence" value="ECO:0007669"/>
    <property type="project" value="InterPro"/>
</dbReference>